<evidence type="ECO:0000256" key="1">
    <source>
        <dbReference type="SAM" id="MobiDB-lite"/>
    </source>
</evidence>
<organism evidence="2 3">
    <name type="scientific">Rhododendron simsii</name>
    <name type="common">Sims's rhododendron</name>
    <dbReference type="NCBI Taxonomy" id="118357"/>
    <lineage>
        <taxon>Eukaryota</taxon>
        <taxon>Viridiplantae</taxon>
        <taxon>Streptophyta</taxon>
        <taxon>Embryophyta</taxon>
        <taxon>Tracheophyta</taxon>
        <taxon>Spermatophyta</taxon>
        <taxon>Magnoliopsida</taxon>
        <taxon>eudicotyledons</taxon>
        <taxon>Gunneridae</taxon>
        <taxon>Pentapetalae</taxon>
        <taxon>asterids</taxon>
        <taxon>Ericales</taxon>
        <taxon>Ericaceae</taxon>
        <taxon>Ericoideae</taxon>
        <taxon>Rhodoreae</taxon>
        <taxon>Rhododendron</taxon>
    </lineage>
</organism>
<feature type="region of interest" description="Disordered" evidence="1">
    <location>
        <begin position="155"/>
        <end position="232"/>
    </location>
</feature>
<proteinExistence type="predicted"/>
<feature type="region of interest" description="Disordered" evidence="1">
    <location>
        <begin position="399"/>
        <end position="424"/>
    </location>
</feature>
<feature type="region of interest" description="Disordered" evidence="1">
    <location>
        <begin position="363"/>
        <end position="385"/>
    </location>
</feature>
<dbReference type="AlphaFoldDB" id="A0A834LWN5"/>
<reference evidence="2" key="1">
    <citation type="submission" date="2019-11" db="EMBL/GenBank/DDBJ databases">
        <authorList>
            <person name="Liu Y."/>
            <person name="Hou J."/>
            <person name="Li T.-Q."/>
            <person name="Guan C.-H."/>
            <person name="Wu X."/>
            <person name="Wu H.-Z."/>
            <person name="Ling F."/>
            <person name="Zhang R."/>
            <person name="Shi X.-G."/>
            <person name="Ren J.-P."/>
            <person name="Chen E.-F."/>
            <person name="Sun J.-M."/>
        </authorList>
    </citation>
    <scope>NUCLEOTIDE SEQUENCE</scope>
    <source>
        <strain evidence="2">Adult_tree_wgs_1</strain>
        <tissue evidence="2">Leaves</tissue>
    </source>
</reference>
<gene>
    <name evidence="2" type="ORF">RHSIM_Rhsim02G0086800</name>
</gene>
<feature type="compositionally biased region" description="Basic and acidic residues" evidence="1">
    <location>
        <begin position="364"/>
        <end position="383"/>
    </location>
</feature>
<dbReference type="Proteomes" id="UP000626092">
    <property type="component" value="Unassembled WGS sequence"/>
</dbReference>
<dbReference type="EMBL" id="WJXA01000002">
    <property type="protein sequence ID" value="KAF7151064.1"/>
    <property type="molecule type" value="Genomic_DNA"/>
</dbReference>
<sequence>MKYSIPDDVQVERVTTDRIPFGEDFIVLPLFAITWGGGVRFPMSPFLRYFLEDHNLVSIQVAVNTWRILCSAIRLAETNNLSFTLGDLMLMYMVSRNPKYDKYYLTTHCSALNKGLLITGRWPNLIALLRCTNQDAPTLLDYELTYVGFAHRKDKNRMKEQRKSIPSGQSKQQKQPRAPTEKTHYGRRRETDSAAEDEDQKAKKKAKAAEDMEVLPSDLAEGDPANPSEPSVPFVPNFECSDGHVITIDDSLEESPLLAMTFLKGLALPKDVENLPTGKAANVAELCLLLAKAVQCVSKAFGDMDVFLETKRSLRVDLRAKSKEVDQFADQVEALEVKVAEAESVRQERDRLLLQIKDAEEENGQLKKEKQQMEEDLPKKLEDAGDVVVATTRPVGLDYAEVPEADHRREPPVVPPLELPEALL</sequence>
<keyword evidence="3" id="KW-1185">Reference proteome</keyword>
<evidence type="ECO:0000313" key="2">
    <source>
        <dbReference type="EMBL" id="KAF7151064.1"/>
    </source>
</evidence>
<name>A0A834LWN5_RHOSS</name>
<comment type="caution">
    <text evidence="2">The sequence shown here is derived from an EMBL/GenBank/DDBJ whole genome shotgun (WGS) entry which is preliminary data.</text>
</comment>
<protein>
    <submittedName>
        <fullName evidence="2">Uncharacterized protein</fullName>
    </submittedName>
</protein>
<evidence type="ECO:0000313" key="3">
    <source>
        <dbReference type="Proteomes" id="UP000626092"/>
    </source>
</evidence>
<feature type="compositionally biased region" description="Basic and acidic residues" evidence="1">
    <location>
        <begin position="179"/>
        <end position="192"/>
    </location>
</feature>
<feature type="compositionally biased region" description="Polar residues" evidence="1">
    <location>
        <begin position="164"/>
        <end position="175"/>
    </location>
</feature>
<accession>A0A834LWN5</accession>